<dbReference type="RefSeq" id="WP_093145148.1">
    <property type="nucleotide sequence ID" value="NZ_BMWO01000006.1"/>
</dbReference>
<evidence type="ECO:0000313" key="1">
    <source>
        <dbReference type="EMBL" id="SDF13325.1"/>
    </source>
</evidence>
<dbReference type="OrthoDB" id="1036397at2"/>
<name>A0A1G7IL36_9FLAO</name>
<organism evidence="1 2">
    <name type="scientific">Ulvibacter litoralis</name>
    <dbReference type="NCBI Taxonomy" id="227084"/>
    <lineage>
        <taxon>Bacteria</taxon>
        <taxon>Pseudomonadati</taxon>
        <taxon>Bacteroidota</taxon>
        <taxon>Flavobacteriia</taxon>
        <taxon>Flavobacteriales</taxon>
        <taxon>Flavobacteriaceae</taxon>
        <taxon>Ulvibacter</taxon>
    </lineage>
</organism>
<accession>A0A1G7IL36</accession>
<proteinExistence type="predicted"/>
<gene>
    <name evidence="1" type="ORF">SAMN05421855_10663</name>
</gene>
<keyword evidence="2" id="KW-1185">Reference proteome</keyword>
<evidence type="ECO:0000313" key="2">
    <source>
        <dbReference type="Proteomes" id="UP000199321"/>
    </source>
</evidence>
<dbReference type="AlphaFoldDB" id="A0A1G7IL36"/>
<dbReference type="STRING" id="227084.SAMN05421855_10663"/>
<protein>
    <submittedName>
        <fullName evidence="1">Uncharacterized protein</fullName>
    </submittedName>
</protein>
<sequence length="69" mass="8059">MNVYIFKTSISPQDISFVNSILRSVIPKSSWNFDLEDCDHILRVESKKNITKLVQLNLQRDGFECEELL</sequence>
<reference evidence="1 2" key="1">
    <citation type="submission" date="2016-10" db="EMBL/GenBank/DDBJ databases">
        <authorList>
            <person name="de Groot N.N."/>
        </authorList>
    </citation>
    <scope>NUCLEOTIDE SEQUENCE [LARGE SCALE GENOMIC DNA]</scope>
    <source>
        <strain evidence="1 2">DSM 16195</strain>
    </source>
</reference>
<dbReference type="EMBL" id="FNBA01000006">
    <property type="protein sequence ID" value="SDF13325.1"/>
    <property type="molecule type" value="Genomic_DNA"/>
</dbReference>
<dbReference type="Proteomes" id="UP000199321">
    <property type="component" value="Unassembled WGS sequence"/>
</dbReference>